<dbReference type="GO" id="GO:0031267">
    <property type="term" value="F:small GTPase binding"/>
    <property type="evidence" value="ECO:0007669"/>
    <property type="project" value="TreeGrafter"/>
</dbReference>
<dbReference type="AlphaFoldDB" id="A0A7R8WLG0"/>
<dbReference type="SUPFAM" id="SSF47923">
    <property type="entry name" value="Ypt/Rab-GAP domain of gyp1p"/>
    <property type="match status" value="1"/>
</dbReference>
<gene>
    <name evidence="2" type="ORF">CTOB1V02_LOCUS10538</name>
</gene>
<dbReference type="Gene3D" id="1.10.10.750">
    <property type="entry name" value="Ypt/Rab-GAP domain of gyp1p, domain 1"/>
    <property type="match status" value="1"/>
</dbReference>
<feature type="compositionally biased region" description="Polar residues" evidence="1">
    <location>
        <begin position="16"/>
        <end position="30"/>
    </location>
</feature>
<evidence type="ECO:0000256" key="1">
    <source>
        <dbReference type="SAM" id="MobiDB-lite"/>
    </source>
</evidence>
<evidence type="ECO:0000313" key="2">
    <source>
        <dbReference type="EMBL" id="CAD7232707.1"/>
    </source>
</evidence>
<dbReference type="OrthoDB" id="159449at2759"/>
<name>A0A7R8WLG0_9CRUS</name>
<feature type="region of interest" description="Disordered" evidence="1">
    <location>
        <begin position="1"/>
        <end position="30"/>
    </location>
</feature>
<proteinExistence type="predicted"/>
<dbReference type="GO" id="GO:0005096">
    <property type="term" value="F:GTPase activator activity"/>
    <property type="evidence" value="ECO:0007669"/>
    <property type="project" value="TreeGrafter"/>
</dbReference>
<dbReference type="EMBL" id="OB665021">
    <property type="protein sequence ID" value="CAD7232707.1"/>
    <property type="molecule type" value="Genomic_DNA"/>
</dbReference>
<organism evidence="2">
    <name type="scientific">Cyprideis torosa</name>
    <dbReference type="NCBI Taxonomy" id="163714"/>
    <lineage>
        <taxon>Eukaryota</taxon>
        <taxon>Metazoa</taxon>
        <taxon>Ecdysozoa</taxon>
        <taxon>Arthropoda</taxon>
        <taxon>Crustacea</taxon>
        <taxon>Oligostraca</taxon>
        <taxon>Ostracoda</taxon>
        <taxon>Podocopa</taxon>
        <taxon>Podocopida</taxon>
        <taxon>Cytherocopina</taxon>
        <taxon>Cytheroidea</taxon>
        <taxon>Cytherideidae</taxon>
        <taxon>Cyprideis</taxon>
    </lineage>
</organism>
<protein>
    <submittedName>
        <fullName evidence="2">Uncharacterized protein</fullName>
    </submittedName>
</protein>
<accession>A0A7R8WLG0</accession>
<sequence length="179" mass="20634">MNRSNSMVTEDESDSETGSIRQDPNGSLLSLTPDRYGFLGGSQYTSETEPSLPVEILRRRERKWIYMFQHWDSFFRSKPEKIRERCLKGIPPSVRGRAWFFLCGARVLRGRNPGLFEHLSRQPCDANIRDEIERDLHRQFPHHEMFADSGGRGTIGMKVLSFESKVTANSVEDILQSKV</sequence>
<reference evidence="2" key="1">
    <citation type="submission" date="2020-11" db="EMBL/GenBank/DDBJ databases">
        <authorList>
            <person name="Tran Van P."/>
        </authorList>
    </citation>
    <scope>NUCLEOTIDE SEQUENCE</scope>
</reference>
<dbReference type="InterPro" id="IPR050302">
    <property type="entry name" value="Rab_GAP_TBC_domain"/>
</dbReference>
<dbReference type="InterPro" id="IPR000195">
    <property type="entry name" value="Rab-GAP-TBC_dom"/>
</dbReference>
<dbReference type="PANTHER" id="PTHR47219">
    <property type="entry name" value="RAB GTPASE-ACTIVATING PROTEIN 1-LIKE"/>
    <property type="match status" value="1"/>
</dbReference>
<dbReference type="PANTHER" id="PTHR47219:SF4">
    <property type="entry name" value="TBC1 DOMAIN FAMILY MEMBER 10A"/>
    <property type="match status" value="1"/>
</dbReference>
<dbReference type="FunFam" id="1.10.10.750:FF:000001">
    <property type="entry name" value="TBC1 domain family member 10A"/>
    <property type="match status" value="1"/>
</dbReference>
<dbReference type="PROSITE" id="PS50086">
    <property type="entry name" value="TBC_RABGAP"/>
    <property type="match status" value="1"/>
</dbReference>
<dbReference type="InterPro" id="IPR035969">
    <property type="entry name" value="Rab-GAP_TBC_sf"/>
</dbReference>